<evidence type="ECO:0000259" key="1">
    <source>
        <dbReference type="Pfam" id="PF19031"/>
    </source>
</evidence>
<dbReference type="Pfam" id="PF19031">
    <property type="entry name" value="Intu_longin_1"/>
    <property type="match status" value="1"/>
</dbReference>
<sequence>MLENVTGGQIVSSSLLLSKQLVHVGYWKESNNLLVIALPAERVPLLYLQTVVGGVVRTLNVMYGSLDRSVVLTAGMHPEFDQK</sequence>
<dbReference type="STRING" id="62062.ENSHHUP00000062489"/>
<keyword evidence="3" id="KW-1185">Reference proteome</keyword>
<reference evidence="2" key="3">
    <citation type="submission" date="2025-09" db="UniProtKB">
        <authorList>
            <consortium name="Ensembl"/>
        </authorList>
    </citation>
    <scope>IDENTIFICATION</scope>
</reference>
<dbReference type="GO" id="GO:0005929">
    <property type="term" value="C:cilium"/>
    <property type="evidence" value="ECO:0007669"/>
    <property type="project" value="TreeGrafter"/>
</dbReference>
<dbReference type="Proteomes" id="UP000314982">
    <property type="component" value="Unassembled WGS sequence"/>
</dbReference>
<reference evidence="2" key="2">
    <citation type="submission" date="2025-08" db="UniProtKB">
        <authorList>
            <consortium name="Ensembl"/>
        </authorList>
    </citation>
    <scope>IDENTIFICATION</scope>
</reference>
<protein>
    <recommendedName>
        <fullName evidence="1">CCZ1/INTU/HSP4 first Longin domain-containing protein</fullName>
    </recommendedName>
</protein>
<dbReference type="GO" id="GO:0007399">
    <property type="term" value="P:nervous system development"/>
    <property type="evidence" value="ECO:0007669"/>
    <property type="project" value="TreeGrafter"/>
</dbReference>
<evidence type="ECO:0000313" key="3">
    <source>
        <dbReference type="Proteomes" id="UP000314982"/>
    </source>
</evidence>
<dbReference type="Ensembl" id="ENSHHUT00000064603.1">
    <property type="protein sequence ID" value="ENSHHUP00000062489.1"/>
    <property type="gene ID" value="ENSHHUG00000036954.1"/>
</dbReference>
<evidence type="ECO:0000313" key="2">
    <source>
        <dbReference type="Ensembl" id="ENSHHUP00000062489.1"/>
    </source>
</evidence>
<feature type="domain" description="CCZ1/INTU/HSP4 first Longin" evidence="1">
    <location>
        <begin position="1"/>
        <end position="64"/>
    </location>
</feature>
<dbReference type="InterPro" id="IPR039151">
    <property type="entry name" value="INTU"/>
</dbReference>
<reference evidence="3" key="1">
    <citation type="submission" date="2018-06" db="EMBL/GenBank/DDBJ databases">
        <title>Genome assembly of Danube salmon.</title>
        <authorList>
            <person name="Macqueen D.J."/>
            <person name="Gundappa M.K."/>
        </authorList>
    </citation>
    <scope>NUCLEOTIDE SEQUENCE [LARGE SCALE GENOMIC DNA]</scope>
</reference>
<dbReference type="PANTHER" id="PTHR21082">
    <property type="entry name" value="PROTEIN INTURNED"/>
    <property type="match status" value="1"/>
</dbReference>
<dbReference type="GO" id="GO:0016192">
    <property type="term" value="P:vesicle-mediated transport"/>
    <property type="evidence" value="ECO:0007669"/>
    <property type="project" value="InterPro"/>
</dbReference>
<accession>A0A4W5PPD6</accession>
<dbReference type="GO" id="GO:0001736">
    <property type="term" value="P:establishment of planar polarity"/>
    <property type="evidence" value="ECO:0007669"/>
    <property type="project" value="InterPro"/>
</dbReference>
<dbReference type="InterPro" id="IPR043987">
    <property type="entry name" value="CCZ1/INTU/HSP4_longin_1"/>
</dbReference>
<dbReference type="PANTHER" id="PTHR21082:SF4">
    <property type="entry name" value="PROTEIN INTURNED"/>
    <property type="match status" value="1"/>
</dbReference>
<dbReference type="GO" id="GO:0005737">
    <property type="term" value="C:cytoplasm"/>
    <property type="evidence" value="ECO:0007669"/>
    <property type="project" value="TreeGrafter"/>
</dbReference>
<organism evidence="2 3">
    <name type="scientific">Hucho hucho</name>
    <name type="common">huchen</name>
    <dbReference type="NCBI Taxonomy" id="62062"/>
    <lineage>
        <taxon>Eukaryota</taxon>
        <taxon>Metazoa</taxon>
        <taxon>Chordata</taxon>
        <taxon>Craniata</taxon>
        <taxon>Vertebrata</taxon>
        <taxon>Euteleostomi</taxon>
        <taxon>Actinopterygii</taxon>
        <taxon>Neopterygii</taxon>
        <taxon>Teleostei</taxon>
        <taxon>Protacanthopterygii</taxon>
        <taxon>Salmoniformes</taxon>
        <taxon>Salmonidae</taxon>
        <taxon>Salmoninae</taxon>
        <taxon>Hucho</taxon>
    </lineage>
</organism>
<name>A0A4W5PPD6_9TELE</name>
<dbReference type="GO" id="GO:0060271">
    <property type="term" value="P:cilium assembly"/>
    <property type="evidence" value="ECO:0007669"/>
    <property type="project" value="InterPro"/>
</dbReference>
<dbReference type="AlphaFoldDB" id="A0A4W5PPD6"/>
<dbReference type="GeneTree" id="ENSGT00390000001301"/>
<proteinExistence type="predicted"/>